<comment type="caution">
    <text evidence="1">The sequence shown here is derived from an EMBL/GenBank/DDBJ whole genome shotgun (WGS) entry which is preliminary data.</text>
</comment>
<sequence length="290" mass="31458">MAALTLLALFVGSFSFAGAAQAAESTGQLIIINKKTNQLAFFDNGKLNSTFSVGTGRTNDLTPEGKFKIVNKIKNRPYYKDNIAGGDPKNPLGDRWLGLEVGSTYGTTYAIHGNNNENSIGNYVSAGCIRMHNDEIRWLFDQVDKGTYAVITTSSLSFEQIAANNGYTVSGNGEFTGSVFVNGKLQTMDDKIMNINSTLYVPLREGFQMLGGTVNWNASNMTVTATVGNKTIVHKAKSKTAKVNGKSVDMTASRFVGNKLYIPLRDVSKLSGYTVKWYGKENVVSLIAPK</sequence>
<dbReference type="Proteomes" id="UP001380953">
    <property type="component" value="Unassembled WGS sequence"/>
</dbReference>
<protein>
    <submittedName>
        <fullName evidence="1">L,D-transpeptidase family protein</fullName>
    </submittedName>
</protein>
<keyword evidence="2" id="KW-1185">Reference proteome</keyword>
<evidence type="ECO:0000313" key="2">
    <source>
        <dbReference type="Proteomes" id="UP001380953"/>
    </source>
</evidence>
<accession>A0ACC6PGV0</accession>
<organism evidence="1 2">
    <name type="scientific">Saccharibacillus sacchari</name>
    <dbReference type="NCBI Taxonomy" id="456493"/>
    <lineage>
        <taxon>Bacteria</taxon>
        <taxon>Bacillati</taxon>
        <taxon>Bacillota</taxon>
        <taxon>Bacilli</taxon>
        <taxon>Bacillales</taxon>
        <taxon>Paenibacillaceae</taxon>
        <taxon>Saccharibacillus</taxon>
    </lineage>
</organism>
<gene>
    <name evidence="1" type="ORF">WKI47_19710</name>
</gene>
<name>A0ACC6PGV0_9BACL</name>
<proteinExistence type="predicted"/>
<reference evidence="1" key="1">
    <citation type="submission" date="2024-03" db="EMBL/GenBank/DDBJ databases">
        <title>Whole genome sequecning of epiphytes from Marcgravia umbellata leaves.</title>
        <authorList>
            <person name="Kumar G."/>
            <person name="Savka M.A."/>
        </authorList>
    </citation>
    <scope>NUCLEOTIDE SEQUENCE</scope>
    <source>
        <strain evidence="1">RIT_BL5</strain>
    </source>
</reference>
<evidence type="ECO:0000313" key="1">
    <source>
        <dbReference type="EMBL" id="MEJ8306134.1"/>
    </source>
</evidence>
<dbReference type="EMBL" id="JBBKAR010000049">
    <property type="protein sequence ID" value="MEJ8306134.1"/>
    <property type="molecule type" value="Genomic_DNA"/>
</dbReference>